<dbReference type="SUPFAM" id="SSF55331">
    <property type="entry name" value="Tautomerase/MIF"/>
    <property type="match status" value="1"/>
</dbReference>
<dbReference type="Proteomes" id="UP000584867">
    <property type="component" value="Unassembled WGS sequence"/>
</dbReference>
<evidence type="ECO:0000313" key="1">
    <source>
        <dbReference type="EMBL" id="MBB5065637.1"/>
    </source>
</evidence>
<dbReference type="PANTHER" id="PTHR38460:SF1">
    <property type="entry name" value="TAUTOMERASE YOLI-RELATED"/>
    <property type="match status" value="1"/>
</dbReference>
<dbReference type="Gene3D" id="3.30.429.10">
    <property type="entry name" value="Macrophage Migration Inhibitory Factor"/>
    <property type="match status" value="1"/>
</dbReference>
<name>A0A7W7ZTS2_9BACT</name>
<dbReference type="AlphaFoldDB" id="A0A7W7ZTS2"/>
<dbReference type="InterPro" id="IPR037479">
    <property type="entry name" value="Tauto_MSAD"/>
</dbReference>
<dbReference type="EMBL" id="JACHIO010000018">
    <property type="protein sequence ID" value="MBB5065637.1"/>
    <property type="molecule type" value="Genomic_DNA"/>
</dbReference>
<evidence type="ECO:0000313" key="2">
    <source>
        <dbReference type="Proteomes" id="UP000584867"/>
    </source>
</evidence>
<dbReference type="Pfam" id="PF14552">
    <property type="entry name" value="Tautomerase_2"/>
    <property type="match status" value="1"/>
</dbReference>
<reference evidence="1 2" key="1">
    <citation type="submission" date="2020-08" db="EMBL/GenBank/DDBJ databases">
        <title>Genomic Encyclopedia of Type Strains, Phase IV (KMG-V): Genome sequencing to study the core and pangenomes of soil and plant-associated prokaryotes.</title>
        <authorList>
            <person name="Whitman W."/>
        </authorList>
    </citation>
    <scope>NUCLEOTIDE SEQUENCE [LARGE SCALE GENOMIC DNA]</scope>
    <source>
        <strain evidence="1 2">X5P3</strain>
    </source>
</reference>
<accession>A0A7W7ZTS2</accession>
<comment type="caution">
    <text evidence="1">The sequence shown here is derived from an EMBL/GenBank/DDBJ whole genome shotgun (WGS) entry which is preliminary data.</text>
</comment>
<dbReference type="PANTHER" id="PTHR38460">
    <property type="entry name" value="TAUTOMERASE YOLI-RELATED"/>
    <property type="match status" value="1"/>
</dbReference>
<proteinExistence type="predicted"/>
<keyword evidence="1" id="KW-0670">Pyruvate</keyword>
<dbReference type="InterPro" id="IPR014347">
    <property type="entry name" value="Tautomerase/MIF_sf"/>
</dbReference>
<sequence>MPLVRISVSDTVSTDRRKQIADAIYDSMRATLNIPEGDRFIVLTAHSQDELIGDPHFMKMQRTSDFLIVHVTLRQGRSTEIKQAFYSKTAQLLQERANVAPDDVMIVLSENSMDDWSFGRGEAQFVLSAQASAPTK</sequence>
<dbReference type="RefSeq" id="WP_184258499.1">
    <property type="nucleotide sequence ID" value="NZ_JACHIO010000018.1"/>
</dbReference>
<protein>
    <submittedName>
        <fullName evidence="1">Phenylpyruvate tautomerase PptA (4-oxalocrotonate tautomerase family)</fullName>
    </submittedName>
</protein>
<organism evidence="1 2">
    <name type="scientific">Granulicella mallensis</name>
    <dbReference type="NCBI Taxonomy" id="940614"/>
    <lineage>
        <taxon>Bacteria</taxon>
        <taxon>Pseudomonadati</taxon>
        <taxon>Acidobacteriota</taxon>
        <taxon>Terriglobia</taxon>
        <taxon>Terriglobales</taxon>
        <taxon>Acidobacteriaceae</taxon>
        <taxon>Granulicella</taxon>
    </lineage>
</organism>
<gene>
    <name evidence="1" type="ORF">HDF15_004006</name>
</gene>